<dbReference type="GeneID" id="35382036"/>
<gene>
    <name evidence="1" type="ORF">ORPV_267</name>
</gene>
<keyword evidence="2" id="KW-1185">Reference proteome</keyword>
<dbReference type="Proteomes" id="UP000236316">
    <property type="component" value="Segment"/>
</dbReference>
<evidence type="ECO:0000313" key="2">
    <source>
        <dbReference type="Proteomes" id="UP000236316"/>
    </source>
</evidence>
<name>A0A2I2L3T2_9VIRU</name>
<dbReference type="KEGG" id="vg:35382036"/>
<proteinExistence type="predicted"/>
<accession>A0A2I2L3T2</accession>
<organism evidence="1">
    <name type="scientific">Orpheovirus IHUMI-LCC2</name>
    <dbReference type="NCBI Taxonomy" id="2023057"/>
    <lineage>
        <taxon>Viruses</taxon>
        <taxon>Varidnaviria</taxon>
        <taxon>Bamfordvirae</taxon>
        <taxon>Nucleocytoviricota</taxon>
        <taxon>Megaviricetes</taxon>
        <taxon>Pimascovirales</taxon>
        <taxon>Ocovirineae</taxon>
        <taxon>Orpheoviridae</taxon>
        <taxon>Alphaorpheovirus</taxon>
        <taxon>Alphaorpheovirus massiliense</taxon>
    </lineage>
</organism>
<dbReference type="EMBL" id="LT906555">
    <property type="protein sequence ID" value="SNW62171.1"/>
    <property type="molecule type" value="Genomic_DNA"/>
</dbReference>
<protein>
    <submittedName>
        <fullName evidence="1">Uncharacterized protein</fullName>
    </submittedName>
</protein>
<evidence type="ECO:0000313" key="1">
    <source>
        <dbReference type="EMBL" id="SNW62171.1"/>
    </source>
</evidence>
<dbReference type="RefSeq" id="YP_009448473.1">
    <property type="nucleotide sequence ID" value="NC_036594.1"/>
</dbReference>
<sequence length="322" mass="38410">MDTLPNEIVLNEILRFMDQRTALNFLMSNVKYRHIVEENFEKYFPSEKYYKPQDKISKKGKKLIENGIFWYKEVDMDKVVRDDAVINIKKFISMRMMTIPNILYHAQIMDNFELFNDYKDFMGVYGMRFGKDDDNDDDPETDKIYLQRDRQSLHNYKISKSEDPRYDSSLRFLKILIYNMEEKLLMGGSRSKIDEYRDMLREFSLDGYNDVVKFILDNIYVSDYDIGIISDTNNLDMTKYALQRYIENGGLLSQLDNDLFIGASEGVVDMGYIPVFQYLLSIIDIPYDLKDLYDRIHDNEELDEDVREALIKEINKYYVELY</sequence>
<reference evidence="1" key="1">
    <citation type="submission" date="2017-08" db="EMBL/GenBank/DDBJ databases">
        <authorList>
            <consortium name="Urmite Genomes"/>
        </authorList>
    </citation>
    <scope>NUCLEOTIDE SEQUENCE [LARGE SCALE GENOMIC DNA]</scope>
    <source>
        <strain evidence="1">IHUMI-LCC2</strain>
    </source>
</reference>